<keyword evidence="4" id="KW-1185">Reference proteome</keyword>
<protein>
    <submittedName>
        <fullName evidence="3">3-hydroxyacyl-CoA dehydrogenase</fullName>
    </submittedName>
</protein>
<dbReference type="CDD" id="cd05371">
    <property type="entry name" value="HSD10-like_SDR_c"/>
    <property type="match status" value="1"/>
</dbReference>
<dbReference type="InterPro" id="IPR002347">
    <property type="entry name" value="SDR_fam"/>
</dbReference>
<proteinExistence type="predicted"/>
<dbReference type="PRINTS" id="PR00081">
    <property type="entry name" value="GDHRDH"/>
</dbReference>
<dbReference type="SUPFAM" id="SSF51735">
    <property type="entry name" value="NAD(P)-binding Rossmann-fold domains"/>
    <property type="match status" value="1"/>
</dbReference>
<sequence>MVLSKSRNLVALITGGASGLGKGCAEQLLKMGSKIVLMDLPTSSGAEVAESLHKTDVVFSPGDVTSESDVSKTLEFCRQKFGKLDAVVNCAAIGIAFTVYNNTKKQPHPLEPFENVFRVNVLGTFNVIRQSIGMMLEKELAEDEERGVIIVTSSTAAFDGQQGQAAYAACCGALNSMTLPLARDCSRHRIRVVTIAPGLFNTPLTSFLPEKVRQFFGRLTPYPHRFGEPVEFGHLVKSVIENPMINGEVIRIDGGLRMPP</sequence>
<dbReference type="Gene3D" id="3.40.50.720">
    <property type="entry name" value="NAD(P)-binding Rossmann-like Domain"/>
    <property type="match status" value="1"/>
</dbReference>
<gene>
    <name evidence="3" type="ORF">TSPI_00554</name>
</gene>
<feature type="domain" description="Ketoreductase" evidence="2">
    <location>
        <begin position="9"/>
        <end position="200"/>
    </location>
</feature>
<dbReference type="Proteomes" id="UP001558632">
    <property type="component" value="Unassembled WGS sequence"/>
</dbReference>
<keyword evidence="1" id="KW-0560">Oxidoreductase</keyword>
<dbReference type="EMBL" id="JBEUSY010000318">
    <property type="protein sequence ID" value="KAL1238382.1"/>
    <property type="molecule type" value="Genomic_DNA"/>
</dbReference>
<accession>A0ABR3KHG9</accession>
<evidence type="ECO:0000256" key="1">
    <source>
        <dbReference type="ARBA" id="ARBA00023002"/>
    </source>
</evidence>
<dbReference type="InterPro" id="IPR057326">
    <property type="entry name" value="KR_dom"/>
</dbReference>
<dbReference type="Pfam" id="PF00106">
    <property type="entry name" value="adh_short"/>
    <property type="match status" value="1"/>
</dbReference>
<name>A0ABR3KHG9_TRISP</name>
<comment type="caution">
    <text evidence="3">The sequence shown here is derived from an EMBL/GenBank/DDBJ whole genome shotgun (WGS) entry which is preliminary data.</text>
</comment>
<dbReference type="InterPro" id="IPR036291">
    <property type="entry name" value="NAD(P)-bd_dom_sf"/>
</dbReference>
<organism evidence="3 4">
    <name type="scientific">Trichinella spiralis</name>
    <name type="common">Trichina worm</name>
    <dbReference type="NCBI Taxonomy" id="6334"/>
    <lineage>
        <taxon>Eukaryota</taxon>
        <taxon>Metazoa</taxon>
        <taxon>Ecdysozoa</taxon>
        <taxon>Nematoda</taxon>
        <taxon>Enoplea</taxon>
        <taxon>Dorylaimia</taxon>
        <taxon>Trichinellida</taxon>
        <taxon>Trichinellidae</taxon>
        <taxon>Trichinella</taxon>
    </lineage>
</organism>
<reference evidence="3 4" key="1">
    <citation type="submission" date="2024-07" db="EMBL/GenBank/DDBJ databases">
        <title>Enhanced genomic and transcriptomic resources for Trichinella pseudospiralis and T. spiralis underpin the discovery of pronounced molecular differences between stages and species.</title>
        <authorList>
            <person name="Pasi K.K."/>
            <person name="La Rosa G."/>
            <person name="Gomez-Morales M.A."/>
            <person name="Tosini F."/>
            <person name="Sumanam S."/>
            <person name="Young N.D."/>
            <person name="Chang B.C."/>
            <person name="Robin G.B."/>
        </authorList>
    </citation>
    <scope>NUCLEOTIDE SEQUENCE [LARGE SCALE GENOMIC DNA]</scope>
    <source>
        <strain evidence="3">ISS534</strain>
    </source>
</reference>
<dbReference type="PANTHER" id="PTHR43658">
    <property type="entry name" value="SHORT-CHAIN DEHYDROGENASE/REDUCTASE"/>
    <property type="match status" value="1"/>
</dbReference>
<evidence type="ECO:0000313" key="4">
    <source>
        <dbReference type="Proteomes" id="UP001558632"/>
    </source>
</evidence>
<evidence type="ECO:0000313" key="3">
    <source>
        <dbReference type="EMBL" id="KAL1238382.1"/>
    </source>
</evidence>
<dbReference type="SMART" id="SM00822">
    <property type="entry name" value="PKS_KR"/>
    <property type="match status" value="1"/>
</dbReference>
<dbReference type="PANTHER" id="PTHR43658:SF8">
    <property type="entry name" value="17-BETA-HYDROXYSTEROID DEHYDROGENASE 14-RELATED"/>
    <property type="match status" value="1"/>
</dbReference>
<evidence type="ECO:0000259" key="2">
    <source>
        <dbReference type="SMART" id="SM00822"/>
    </source>
</evidence>